<dbReference type="Gene3D" id="3.20.20.80">
    <property type="entry name" value="Glycosidases"/>
    <property type="match status" value="1"/>
</dbReference>
<dbReference type="GO" id="GO:0043896">
    <property type="term" value="F:glucan 1,6-alpha-glucosidase activity"/>
    <property type="evidence" value="ECO:0007669"/>
    <property type="project" value="UniProtKB-EC"/>
</dbReference>
<dbReference type="Pfam" id="PF23915">
    <property type="entry name" value="SusG_C"/>
    <property type="match status" value="1"/>
</dbReference>
<dbReference type="Pfam" id="PF00128">
    <property type="entry name" value="Alpha-amylase"/>
    <property type="match status" value="1"/>
</dbReference>
<comment type="similarity">
    <text evidence="1">Belongs to the glycosyl hydrolase 13 family.</text>
</comment>
<dbReference type="InterPro" id="IPR056300">
    <property type="entry name" value="SusG-like_C"/>
</dbReference>
<dbReference type="SUPFAM" id="SSF51011">
    <property type="entry name" value="Glycosyl hydrolase domain"/>
    <property type="match status" value="1"/>
</dbReference>
<evidence type="ECO:0000259" key="5">
    <source>
        <dbReference type="Pfam" id="PF23915"/>
    </source>
</evidence>
<evidence type="ECO:0000256" key="1">
    <source>
        <dbReference type="ARBA" id="ARBA00008061"/>
    </source>
</evidence>
<evidence type="ECO:0000256" key="3">
    <source>
        <dbReference type="ARBA" id="ARBA00023295"/>
    </source>
</evidence>
<feature type="domain" description="Glycosyl hydrolase family 13 catalytic" evidence="4">
    <location>
        <begin position="1"/>
        <end position="157"/>
    </location>
</feature>
<dbReference type="Proteomes" id="UP000029381">
    <property type="component" value="Unassembled WGS sequence"/>
</dbReference>
<name>A0A091CBS6_9ENTE</name>
<feature type="domain" description="Alpha-amylase SusG-like C-terminal" evidence="5">
    <location>
        <begin position="168"/>
        <end position="226"/>
    </location>
</feature>
<evidence type="ECO:0000313" key="6">
    <source>
        <dbReference type="EMBL" id="KFN89098.1"/>
    </source>
</evidence>
<dbReference type="EMBL" id="JPVT01000245">
    <property type="protein sequence ID" value="KFN89098.1"/>
    <property type="molecule type" value="Genomic_DNA"/>
</dbReference>
<proteinExistence type="inferred from homology"/>
<dbReference type="EC" id="3.2.1.70" evidence="6"/>
<organism evidence="6 7">
    <name type="scientific">Tetragenococcus muriaticus 3MR10-3</name>
    <dbReference type="NCBI Taxonomy" id="1302648"/>
    <lineage>
        <taxon>Bacteria</taxon>
        <taxon>Bacillati</taxon>
        <taxon>Bacillota</taxon>
        <taxon>Bacilli</taxon>
        <taxon>Lactobacillales</taxon>
        <taxon>Enterococcaceae</taxon>
        <taxon>Tetragenococcus</taxon>
    </lineage>
</organism>
<dbReference type="PATRIC" id="fig|1302648.3.peg.2171"/>
<evidence type="ECO:0000313" key="7">
    <source>
        <dbReference type="Proteomes" id="UP000029381"/>
    </source>
</evidence>
<reference evidence="6 7" key="1">
    <citation type="submission" date="2014-08" db="EMBL/GenBank/DDBJ databases">
        <title>Genome sequence of Tetragenococcus muriaticus.</title>
        <authorList>
            <person name="Chuea-nongthon C."/>
            <person name="Rodtong S."/>
            <person name="Yongsawatdigul J."/>
            <person name="Steele J.L."/>
            <person name="Liu X.-y."/>
            <person name="Speers J."/>
            <person name="Glasner J.D."/>
            <person name="Neeno-Eckwall E.C."/>
        </authorList>
    </citation>
    <scope>NUCLEOTIDE SEQUENCE [LARGE SCALE GENOMIC DNA]</scope>
    <source>
        <strain evidence="6 7">3MR10-3</strain>
    </source>
</reference>
<dbReference type="PANTHER" id="PTHR10357">
    <property type="entry name" value="ALPHA-AMYLASE FAMILY MEMBER"/>
    <property type="match status" value="1"/>
</dbReference>
<dbReference type="SUPFAM" id="SSF51445">
    <property type="entry name" value="(Trans)glycosidases"/>
    <property type="match status" value="1"/>
</dbReference>
<dbReference type="PANTHER" id="PTHR10357:SF179">
    <property type="entry name" value="NEUTRAL AND BASIC AMINO ACID TRANSPORT PROTEIN RBAT"/>
    <property type="match status" value="1"/>
</dbReference>
<dbReference type="GO" id="GO:0009313">
    <property type="term" value="P:oligosaccharide catabolic process"/>
    <property type="evidence" value="ECO:0007669"/>
    <property type="project" value="TreeGrafter"/>
</dbReference>
<keyword evidence="3 6" id="KW-0326">Glycosidase</keyword>
<evidence type="ECO:0000256" key="2">
    <source>
        <dbReference type="ARBA" id="ARBA00022801"/>
    </source>
</evidence>
<keyword evidence="7" id="KW-1185">Reference proteome</keyword>
<dbReference type="AlphaFoldDB" id="A0A091CBS6"/>
<protein>
    <submittedName>
        <fullName evidence="6">Putative glucan 1,6-alpha-glucosidase</fullName>
        <ecNumber evidence="6">3.2.1.70</ecNumber>
    </submittedName>
</protein>
<dbReference type="GO" id="GO:0004556">
    <property type="term" value="F:alpha-amylase activity"/>
    <property type="evidence" value="ECO:0007669"/>
    <property type="project" value="TreeGrafter"/>
</dbReference>
<dbReference type="InterPro" id="IPR013780">
    <property type="entry name" value="Glyco_hydro_b"/>
</dbReference>
<comment type="caution">
    <text evidence="6">The sequence shown here is derived from an EMBL/GenBank/DDBJ whole genome shotgun (WGS) entry which is preliminary data.</text>
</comment>
<evidence type="ECO:0000259" key="4">
    <source>
        <dbReference type="Pfam" id="PF00128"/>
    </source>
</evidence>
<dbReference type="FunFam" id="2.60.40.1180:FF:000007">
    <property type="entry name" value="Sucrose isomerase"/>
    <property type="match status" value="1"/>
</dbReference>
<gene>
    <name evidence="6" type="ORF">TMU3MR103_2218</name>
</gene>
<dbReference type="InterPro" id="IPR017853">
    <property type="entry name" value="GH"/>
</dbReference>
<keyword evidence="2 6" id="KW-0378">Hydrolase</keyword>
<accession>A0A091CBS6</accession>
<dbReference type="Gene3D" id="2.60.40.1180">
    <property type="entry name" value="Golgi alpha-mannosidase II"/>
    <property type="match status" value="1"/>
</dbReference>
<dbReference type="InterPro" id="IPR006047">
    <property type="entry name" value="GH13_cat_dom"/>
</dbReference>
<sequence>MFWNNHDQPRIVSRWGNDQEYRVESAKMLAILLHMMKGTPYIYQGEEIGATGTPFSDISEIKDIESINMYHERLAEGYAKEEIIASINAKGRDNSRRPIPWNASRNGGFTSGTPWIALNENYKEINVEAALNNPNSVFYTYQKLIQLRKDHPIMVWGDFELVDTVDEVFSYYRMYNGERWLIVTNFSNEEQFFSSKEEIEEIIIQNTSDRVTTLKDITLQPWQAFVAKIK</sequence>